<dbReference type="AlphaFoldDB" id="A0A318T9K4"/>
<dbReference type="GO" id="GO:0003700">
    <property type="term" value="F:DNA-binding transcription factor activity"/>
    <property type="evidence" value="ECO:0007669"/>
    <property type="project" value="InterPro"/>
</dbReference>
<dbReference type="SUPFAM" id="SSF53850">
    <property type="entry name" value="Periplasmic binding protein-like II"/>
    <property type="match status" value="1"/>
</dbReference>
<dbReference type="InterPro" id="IPR000847">
    <property type="entry name" value="LysR_HTH_N"/>
</dbReference>
<dbReference type="SUPFAM" id="SSF46785">
    <property type="entry name" value="Winged helix' DNA-binding domain"/>
    <property type="match status" value="1"/>
</dbReference>
<dbReference type="PANTHER" id="PTHR30537:SF3">
    <property type="entry name" value="TRANSCRIPTIONAL REGULATORY PROTEIN"/>
    <property type="match status" value="1"/>
</dbReference>
<organism evidence="3 4">
    <name type="scientific">Phyllobacterium leguminum</name>
    <dbReference type="NCBI Taxonomy" id="314237"/>
    <lineage>
        <taxon>Bacteria</taxon>
        <taxon>Pseudomonadati</taxon>
        <taxon>Pseudomonadota</taxon>
        <taxon>Alphaproteobacteria</taxon>
        <taxon>Hyphomicrobiales</taxon>
        <taxon>Phyllobacteriaceae</taxon>
        <taxon>Phyllobacterium</taxon>
    </lineage>
</organism>
<dbReference type="Proteomes" id="UP000247454">
    <property type="component" value="Unassembled WGS sequence"/>
</dbReference>
<dbReference type="PROSITE" id="PS50931">
    <property type="entry name" value="HTH_LYSR"/>
    <property type="match status" value="1"/>
</dbReference>
<dbReference type="InterPro" id="IPR058163">
    <property type="entry name" value="LysR-type_TF_proteobact-type"/>
</dbReference>
<dbReference type="PANTHER" id="PTHR30537">
    <property type="entry name" value="HTH-TYPE TRANSCRIPTIONAL REGULATOR"/>
    <property type="match status" value="1"/>
</dbReference>
<reference evidence="3 4" key="1">
    <citation type="submission" date="2018-06" db="EMBL/GenBank/DDBJ databases">
        <title>Genomic Encyclopedia of Type Strains, Phase III (KMG-III): the genomes of soil and plant-associated and newly described type strains.</title>
        <authorList>
            <person name="Whitman W."/>
        </authorList>
    </citation>
    <scope>NUCLEOTIDE SEQUENCE [LARGE SCALE GENOMIC DNA]</scope>
    <source>
        <strain evidence="3 4">ORS 1419</strain>
    </source>
</reference>
<dbReference type="InterPro" id="IPR036388">
    <property type="entry name" value="WH-like_DNA-bd_sf"/>
</dbReference>
<dbReference type="InterPro" id="IPR036390">
    <property type="entry name" value="WH_DNA-bd_sf"/>
</dbReference>
<dbReference type="Pfam" id="PF00126">
    <property type="entry name" value="HTH_1"/>
    <property type="match status" value="1"/>
</dbReference>
<comment type="similarity">
    <text evidence="1">Belongs to the LysR transcriptional regulatory family.</text>
</comment>
<name>A0A318T9K4_9HYPH</name>
<dbReference type="RefSeq" id="WP_110747330.1">
    <property type="nucleotide sequence ID" value="NZ_QJTF01000001.1"/>
</dbReference>
<evidence type="ECO:0000256" key="1">
    <source>
        <dbReference type="ARBA" id="ARBA00009437"/>
    </source>
</evidence>
<keyword evidence="3" id="KW-0238">DNA-binding</keyword>
<dbReference type="GO" id="GO:0006351">
    <property type="term" value="P:DNA-templated transcription"/>
    <property type="evidence" value="ECO:0007669"/>
    <property type="project" value="TreeGrafter"/>
</dbReference>
<dbReference type="EMBL" id="QJTF01000001">
    <property type="protein sequence ID" value="PYE90354.1"/>
    <property type="molecule type" value="Genomic_DNA"/>
</dbReference>
<gene>
    <name evidence="3" type="ORF">C7477_10125</name>
</gene>
<evidence type="ECO:0000313" key="4">
    <source>
        <dbReference type="Proteomes" id="UP000247454"/>
    </source>
</evidence>
<evidence type="ECO:0000259" key="2">
    <source>
        <dbReference type="PROSITE" id="PS50931"/>
    </source>
</evidence>
<dbReference type="OrthoDB" id="9796526at2"/>
<dbReference type="GO" id="GO:0043565">
    <property type="term" value="F:sequence-specific DNA binding"/>
    <property type="evidence" value="ECO:0007669"/>
    <property type="project" value="TreeGrafter"/>
</dbReference>
<sequence length="289" mass="32495">MKNESWSDLHLFLHVARQGGLTGAAERTGFSPATIGRRVLALEREMGRTLFTRRQTGYSLTKDGQALLEKVLAMDEAARSIAEWNEGAAEIPMVRISAGSWMSHFMAINLGHLWQPTDAFRICFKTAEARLDLSHREAEIGIRNRFPEGGNLAARPIGEVAYAPFCASHFNMVRDCNWVGIGSEDAITPSARWLLAQTDLWITIWANTPRTLHDLLRGGAGRGVLPCFVGDEDPALVRAGPPIEELRHKQWLVMHNDDRHRPEIRTLIERLAHLVDKHQPLFRGERARS</sequence>
<accession>A0A318T9K4</accession>
<protein>
    <submittedName>
        <fullName evidence="3">DNA-binding transcriptional LysR family regulator</fullName>
    </submittedName>
</protein>
<keyword evidence="4" id="KW-1185">Reference proteome</keyword>
<comment type="caution">
    <text evidence="3">The sequence shown here is derived from an EMBL/GenBank/DDBJ whole genome shotgun (WGS) entry which is preliminary data.</text>
</comment>
<dbReference type="Gene3D" id="1.10.10.10">
    <property type="entry name" value="Winged helix-like DNA-binding domain superfamily/Winged helix DNA-binding domain"/>
    <property type="match status" value="1"/>
</dbReference>
<feature type="domain" description="HTH lysR-type" evidence="2">
    <location>
        <begin position="1"/>
        <end position="61"/>
    </location>
</feature>
<proteinExistence type="inferred from homology"/>
<evidence type="ECO:0000313" key="3">
    <source>
        <dbReference type="EMBL" id="PYE90354.1"/>
    </source>
</evidence>